<evidence type="ECO:0000313" key="1">
    <source>
        <dbReference type="EMBL" id="CAH1971534.1"/>
    </source>
</evidence>
<keyword evidence="2" id="KW-1185">Reference proteome</keyword>
<dbReference type="AlphaFoldDB" id="A0A9P0KCK2"/>
<accession>A0A9P0KCK2</accession>
<dbReference type="OrthoDB" id="432483at2759"/>
<organism evidence="1 2">
    <name type="scientific">Acanthoscelides obtectus</name>
    <name type="common">Bean weevil</name>
    <name type="synonym">Bruchus obtectus</name>
    <dbReference type="NCBI Taxonomy" id="200917"/>
    <lineage>
        <taxon>Eukaryota</taxon>
        <taxon>Metazoa</taxon>
        <taxon>Ecdysozoa</taxon>
        <taxon>Arthropoda</taxon>
        <taxon>Hexapoda</taxon>
        <taxon>Insecta</taxon>
        <taxon>Pterygota</taxon>
        <taxon>Neoptera</taxon>
        <taxon>Endopterygota</taxon>
        <taxon>Coleoptera</taxon>
        <taxon>Polyphaga</taxon>
        <taxon>Cucujiformia</taxon>
        <taxon>Chrysomeloidea</taxon>
        <taxon>Chrysomelidae</taxon>
        <taxon>Bruchinae</taxon>
        <taxon>Bruchini</taxon>
        <taxon>Acanthoscelides</taxon>
    </lineage>
</organism>
<protein>
    <submittedName>
        <fullName evidence="1">Uncharacterized protein</fullName>
    </submittedName>
</protein>
<dbReference type="EMBL" id="CAKOFQ010006786">
    <property type="protein sequence ID" value="CAH1971534.1"/>
    <property type="molecule type" value="Genomic_DNA"/>
</dbReference>
<comment type="caution">
    <text evidence="1">The sequence shown here is derived from an EMBL/GenBank/DDBJ whole genome shotgun (WGS) entry which is preliminary data.</text>
</comment>
<dbReference type="Proteomes" id="UP001152888">
    <property type="component" value="Unassembled WGS sequence"/>
</dbReference>
<gene>
    <name evidence="1" type="ORF">ACAOBT_LOCUS9470</name>
</gene>
<name>A0A9P0KCK2_ACAOB</name>
<sequence>MIQVSILCENNGSRNKCTRSSSVSTERSKQWKSVEFSFQDNGSAKYFQSGIHTPKMGEKVAQKMPLAL</sequence>
<evidence type="ECO:0000313" key="2">
    <source>
        <dbReference type="Proteomes" id="UP001152888"/>
    </source>
</evidence>
<proteinExistence type="predicted"/>
<reference evidence="1" key="1">
    <citation type="submission" date="2022-03" db="EMBL/GenBank/DDBJ databases">
        <authorList>
            <person name="Sayadi A."/>
        </authorList>
    </citation>
    <scope>NUCLEOTIDE SEQUENCE</scope>
</reference>